<evidence type="ECO:0000313" key="2">
    <source>
        <dbReference type="Proteomes" id="UP000645517"/>
    </source>
</evidence>
<dbReference type="RefSeq" id="WP_189058127.1">
    <property type="nucleotide sequence ID" value="NZ_BMOR01000016.1"/>
</dbReference>
<evidence type="ECO:0000313" key="1">
    <source>
        <dbReference type="EMBL" id="GGN42806.1"/>
    </source>
</evidence>
<accession>A0ABQ2JAV7</accession>
<gene>
    <name evidence="1" type="ORF">GCM10010842_29610</name>
</gene>
<reference evidence="2" key="1">
    <citation type="journal article" date="2019" name="Int. J. Syst. Evol. Microbiol.">
        <title>The Global Catalogue of Microorganisms (GCM) 10K type strain sequencing project: providing services to taxonomists for standard genome sequencing and annotation.</title>
        <authorList>
            <consortium name="The Broad Institute Genomics Platform"/>
            <consortium name="The Broad Institute Genome Sequencing Center for Infectious Disease"/>
            <person name="Wu L."/>
            <person name="Ma J."/>
        </authorList>
    </citation>
    <scope>NUCLEOTIDE SEQUENCE [LARGE SCALE GENOMIC DNA]</scope>
    <source>
        <strain evidence="2">JCM 16918</strain>
    </source>
</reference>
<dbReference type="Proteomes" id="UP000645517">
    <property type="component" value="Unassembled WGS sequence"/>
</dbReference>
<proteinExistence type="predicted"/>
<sequence length="191" mass="20257">MPTIPAHITEGGVTRTAPCDVQISADTLTATVEGRAVHVPLSRVGTHWADQPTSPLTICFLPHITLAAAVNTLLRDAWVATQASGAQGTLRRELHDTAVPSAALIRKLWAAQGSLPVQKRPRADILAAALAARGWTLYRGAVHRIETLGDIGSDDHVAVFTPSTGTLVMYQTEETIIPQYLASRAATGARA</sequence>
<name>A0ABQ2JAV7_9DEIO</name>
<keyword evidence="2" id="KW-1185">Reference proteome</keyword>
<organism evidence="1 2">
    <name type="scientific">Deinococcus daejeonensis</name>
    <dbReference type="NCBI Taxonomy" id="1007098"/>
    <lineage>
        <taxon>Bacteria</taxon>
        <taxon>Thermotogati</taxon>
        <taxon>Deinococcota</taxon>
        <taxon>Deinococci</taxon>
        <taxon>Deinococcales</taxon>
        <taxon>Deinococcaceae</taxon>
        <taxon>Deinococcus</taxon>
    </lineage>
</organism>
<dbReference type="EMBL" id="BMOR01000016">
    <property type="protein sequence ID" value="GGN42806.1"/>
    <property type="molecule type" value="Genomic_DNA"/>
</dbReference>
<comment type="caution">
    <text evidence="1">The sequence shown here is derived from an EMBL/GenBank/DDBJ whole genome shotgun (WGS) entry which is preliminary data.</text>
</comment>
<protein>
    <submittedName>
        <fullName evidence="1">Uncharacterized protein</fullName>
    </submittedName>
</protein>